<evidence type="ECO:0000256" key="2">
    <source>
        <dbReference type="ARBA" id="ARBA00022975"/>
    </source>
</evidence>
<dbReference type="NCBIfam" id="TIGR00857">
    <property type="entry name" value="pyrC_multi"/>
    <property type="match status" value="1"/>
</dbReference>
<accession>A0ABQ3H7Q9</accession>
<dbReference type="PANTHER" id="PTHR43668">
    <property type="entry name" value="ALLANTOINASE"/>
    <property type="match status" value="1"/>
</dbReference>
<dbReference type="NCBIfam" id="NF005791">
    <property type="entry name" value="PRK07627.1"/>
    <property type="match status" value="1"/>
</dbReference>
<dbReference type="InterPro" id="IPR024403">
    <property type="entry name" value="DHOase_cat"/>
</dbReference>
<comment type="caution">
    <text evidence="5">The sequence shown here is derived from an EMBL/GenBank/DDBJ whole genome shotgun (WGS) entry which is preliminary data.</text>
</comment>
<evidence type="ECO:0000259" key="4">
    <source>
        <dbReference type="Pfam" id="PF12890"/>
    </source>
</evidence>
<evidence type="ECO:0000256" key="1">
    <source>
        <dbReference type="ARBA" id="ARBA00022833"/>
    </source>
</evidence>
<evidence type="ECO:0000259" key="3">
    <source>
        <dbReference type="Pfam" id="PF07969"/>
    </source>
</evidence>
<dbReference type="Gene3D" id="3.20.20.140">
    <property type="entry name" value="Metal-dependent hydrolases"/>
    <property type="match status" value="1"/>
</dbReference>
<dbReference type="PANTHER" id="PTHR43668:SF2">
    <property type="entry name" value="ALLANTOINASE"/>
    <property type="match status" value="1"/>
</dbReference>
<dbReference type="SUPFAM" id="SSF51556">
    <property type="entry name" value="Metallo-dependent hydrolases"/>
    <property type="match status" value="1"/>
</dbReference>
<feature type="domain" description="Amidohydrolase 3" evidence="3">
    <location>
        <begin position="253"/>
        <end position="425"/>
    </location>
</feature>
<evidence type="ECO:0000313" key="6">
    <source>
        <dbReference type="Proteomes" id="UP000604737"/>
    </source>
</evidence>
<dbReference type="InterPro" id="IPR032466">
    <property type="entry name" value="Metal_Hydrolase"/>
</dbReference>
<sequence>MIETKNTVIRNGRLIDPTQGTDTQGDLYLAGGKIVGIGSAPAGFVAELDIDASGLVVAPGLVDLCARLREPGNEYKATLQSEMAASVAGGVTSIVCPPDTDPPLDEPGLVMNLRQRARKHDLARLYPVGALTVGLKGREITEMALLREAGCVAFSQGDVPIADLQVLYRAMQYAATFGFELRLRPEEASLVNDGVAHDGDYASRLGLTGIPVIAETIAIAQIVQLMRATGCKVHIARLSSGAGIELVREAKREGLPLSCDVAINHIHLADVDIGYFDSQYRFDPPLRSLRDRDAIVAGLNDGTIDAICSDHSPVDDDGKLLPFAEAERGATGLELLLPLTLAWAERNRIALPAALAKISSVPAAKIGFSADLQVGSRADLVVFDPNEAWTVTREALRSQGKNTPFAGMEVKGRARYTFVKGKCVFAL</sequence>
<reference evidence="6" key="1">
    <citation type="journal article" date="2019" name="Int. J. Syst. Evol. Microbiol.">
        <title>The Global Catalogue of Microorganisms (GCM) 10K type strain sequencing project: providing services to taxonomists for standard genome sequencing and annotation.</title>
        <authorList>
            <consortium name="The Broad Institute Genomics Platform"/>
            <consortium name="The Broad Institute Genome Sequencing Center for Infectious Disease"/>
            <person name="Wu L."/>
            <person name="Ma J."/>
        </authorList>
    </citation>
    <scope>NUCLEOTIDE SEQUENCE [LARGE SCALE GENOMIC DNA]</scope>
    <source>
        <strain evidence="6">KCTC 23701</strain>
    </source>
</reference>
<dbReference type="Proteomes" id="UP000604737">
    <property type="component" value="Unassembled WGS sequence"/>
</dbReference>
<dbReference type="EMBL" id="BMYO01000011">
    <property type="protein sequence ID" value="GHD69112.1"/>
    <property type="molecule type" value="Genomic_DNA"/>
</dbReference>
<keyword evidence="1" id="KW-0862">Zinc</keyword>
<dbReference type="InterPro" id="IPR004722">
    <property type="entry name" value="DHOase"/>
</dbReference>
<feature type="domain" description="Dihydroorotase catalytic" evidence="4">
    <location>
        <begin position="56"/>
        <end position="240"/>
    </location>
</feature>
<organism evidence="5 6">
    <name type="scientific">Jeongeupia chitinilytica</name>
    <dbReference type="NCBI Taxonomy" id="1041641"/>
    <lineage>
        <taxon>Bacteria</taxon>
        <taxon>Pseudomonadati</taxon>
        <taxon>Pseudomonadota</taxon>
        <taxon>Betaproteobacteria</taxon>
        <taxon>Neisseriales</taxon>
        <taxon>Chitinibacteraceae</taxon>
        <taxon>Jeongeupia</taxon>
    </lineage>
</organism>
<gene>
    <name evidence="5" type="primary">pyrX</name>
    <name evidence="5" type="ORF">GCM10007350_35410</name>
</gene>
<name>A0ABQ3H7Q9_9NEIS</name>
<keyword evidence="6" id="KW-1185">Reference proteome</keyword>
<dbReference type="InterPro" id="IPR011059">
    <property type="entry name" value="Metal-dep_hydrolase_composite"/>
</dbReference>
<protein>
    <submittedName>
        <fullName evidence="5">Dihydroorotase</fullName>
    </submittedName>
</protein>
<dbReference type="RefSeq" id="WP_189462291.1">
    <property type="nucleotide sequence ID" value="NZ_BMYO01000011.1"/>
</dbReference>
<dbReference type="InterPro" id="IPR050138">
    <property type="entry name" value="DHOase/Allantoinase_Hydrolase"/>
</dbReference>
<evidence type="ECO:0000313" key="5">
    <source>
        <dbReference type="EMBL" id="GHD69112.1"/>
    </source>
</evidence>
<proteinExistence type="predicted"/>
<dbReference type="CDD" id="cd01317">
    <property type="entry name" value="DHOase_IIa"/>
    <property type="match status" value="1"/>
</dbReference>
<dbReference type="InterPro" id="IPR013108">
    <property type="entry name" value="Amidohydro_3"/>
</dbReference>
<dbReference type="SUPFAM" id="SSF51338">
    <property type="entry name" value="Composite domain of metallo-dependent hydrolases"/>
    <property type="match status" value="1"/>
</dbReference>
<keyword evidence="2" id="KW-0665">Pyrimidine biosynthesis</keyword>
<dbReference type="Gene3D" id="2.30.40.10">
    <property type="entry name" value="Urease, subunit C, domain 1"/>
    <property type="match status" value="1"/>
</dbReference>
<dbReference type="Pfam" id="PF12890">
    <property type="entry name" value="DHOase"/>
    <property type="match status" value="1"/>
</dbReference>
<dbReference type="Pfam" id="PF07969">
    <property type="entry name" value="Amidohydro_3"/>
    <property type="match status" value="1"/>
</dbReference>